<keyword evidence="2" id="KW-0812">Transmembrane</keyword>
<evidence type="ECO:0000259" key="3">
    <source>
        <dbReference type="Pfam" id="PF04892"/>
    </source>
</evidence>
<evidence type="ECO:0000313" key="4">
    <source>
        <dbReference type="EMBL" id="REE02412.1"/>
    </source>
</evidence>
<accession>A0A3D9L8J0</accession>
<evidence type="ECO:0000256" key="2">
    <source>
        <dbReference type="SAM" id="Phobius"/>
    </source>
</evidence>
<sequence length="191" mass="21379">MTALQDSPVSRRDVTPENEQASASPRSEHRRWAGWGLLAYLVPLAALVLSARLGDQGIPQAADSLLQWFSETRWFAEIRFGHLEAAANVLLFVPIGFLFSGLWGRRTRTRSRSRSRSRTLRIRRSGLPDFVVWILAVLLSAGIELAQMFLLAERSGTFRDLLCNATGALAGVLTFRIVQMTRSRASRRNTP</sequence>
<name>A0A3D9L8J0_9MICC</name>
<protein>
    <submittedName>
        <fullName evidence="4">VanZ like protein</fullName>
    </submittedName>
</protein>
<keyword evidence="5" id="KW-1185">Reference proteome</keyword>
<evidence type="ECO:0000256" key="1">
    <source>
        <dbReference type="SAM" id="MobiDB-lite"/>
    </source>
</evidence>
<comment type="caution">
    <text evidence="4">The sequence shown here is derived from an EMBL/GenBank/DDBJ whole genome shotgun (WGS) entry which is preliminary data.</text>
</comment>
<dbReference type="Pfam" id="PF04892">
    <property type="entry name" value="VanZ"/>
    <property type="match status" value="1"/>
</dbReference>
<dbReference type="OrthoDB" id="3787741at2"/>
<evidence type="ECO:0000313" key="5">
    <source>
        <dbReference type="Proteomes" id="UP000256727"/>
    </source>
</evidence>
<gene>
    <name evidence="4" type="ORF">C8E99_0181</name>
</gene>
<dbReference type="AlphaFoldDB" id="A0A3D9L8J0"/>
<feature type="transmembrane region" description="Helical" evidence="2">
    <location>
        <begin position="85"/>
        <end position="105"/>
    </location>
</feature>
<feature type="transmembrane region" description="Helical" evidence="2">
    <location>
        <begin position="32"/>
        <end position="51"/>
    </location>
</feature>
<organism evidence="4 5">
    <name type="scientific">Citricoccus muralis</name>
    <dbReference type="NCBI Taxonomy" id="169134"/>
    <lineage>
        <taxon>Bacteria</taxon>
        <taxon>Bacillati</taxon>
        <taxon>Actinomycetota</taxon>
        <taxon>Actinomycetes</taxon>
        <taxon>Micrococcales</taxon>
        <taxon>Micrococcaceae</taxon>
        <taxon>Citricoccus</taxon>
    </lineage>
</organism>
<keyword evidence="2" id="KW-1133">Transmembrane helix</keyword>
<feature type="domain" description="VanZ-like" evidence="3">
    <location>
        <begin position="72"/>
        <end position="178"/>
    </location>
</feature>
<keyword evidence="2" id="KW-0472">Membrane</keyword>
<dbReference type="InterPro" id="IPR006976">
    <property type="entry name" value="VanZ-like"/>
</dbReference>
<dbReference type="RefSeq" id="WP_115930689.1">
    <property type="nucleotide sequence ID" value="NZ_QREH01000001.1"/>
</dbReference>
<proteinExistence type="predicted"/>
<feature type="transmembrane region" description="Helical" evidence="2">
    <location>
        <begin position="126"/>
        <end position="152"/>
    </location>
</feature>
<dbReference type="EMBL" id="QREH01000001">
    <property type="protein sequence ID" value="REE02412.1"/>
    <property type="molecule type" value="Genomic_DNA"/>
</dbReference>
<dbReference type="Proteomes" id="UP000256727">
    <property type="component" value="Unassembled WGS sequence"/>
</dbReference>
<feature type="region of interest" description="Disordered" evidence="1">
    <location>
        <begin position="1"/>
        <end position="26"/>
    </location>
</feature>
<feature type="transmembrane region" description="Helical" evidence="2">
    <location>
        <begin position="158"/>
        <end position="178"/>
    </location>
</feature>
<reference evidence="4 5" key="1">
    <citation type="submission" date="2018-07" db="EMBL/GenBank/DDBJ databases">
        <title>Sequencing the genomes of 1000 actinobacteria strains.</title>
        <authorList>
            <person name="Klenk H.-P."/>
        </authorList>
    </citation>
    <scope>NUCLEOTIDE SEQUENCE [LARGE SCALE GENOMIC DNA]</scope>
    <source>
        <strain evidence="4 5">DSM 14442</strain>
    </source>
</reference>